<protein>
    <recommendedName>
        <fullName evidence="3">Bifunctional inhibitor/plant lipid transfer protein/seed storage helical domain-containing protein</fullName>
    </recommendedName>
</protein>
<dbReference type="EMBL" id="BAABME010006644">
    <property type="protein sequence ID" value="GAA0168921.1"/>
    <property type="molecule type" value="Genomic_DNA"/>
</dbReference>
<sequence>MATKRTATIALFLSFNLLLSTIVSGCENCPYRPPPCPPGQYYPPTGPRPPTPQIPSPPTSLTCPRNALQLGVCADVLGGLLGLTIGSTNVEPCCSLIEGLVDLEAAICLCIAIRANILGININLPISLTLLLNVCGRNLPYGFQCPDN</sequence>
<dbReference type="SUPFAM" id="SSF47699">
    <property type="entry name" value="Bifunctional inhibitor/lipid-transfer protein/seed storage 2S albumin"/>
    <property type="match status" value="1"/>
</dbReference>
<proteinExistence type="predicted"/>
<dbReference type="CDD" id="cd01958">
    <property type="entry name" value="HPS_like"/>
    <property type="match status" value="1"/>
</dbReference>
<dbReference type="SMART" id="SM00499">
    <property type="entry name" value="AAI"/>
    <property type="match status" value="1"/>
</dbReference>
<keyword evidence="2" id="KW-0732">Signal</keyword>
<evidence type="ECO:0000313" key="4">
    <source>
        <dbReference type="EMBL" id="GAA0168921.1"/>
    </source>
</evidence>
<dbReference type="InterPro" id="IPR016140">
    <property type="entry name" value="Bifunc_inhib/LTP/seed_store"/>
</dbReference>
<dbReference type="Proteomes" id="UP001454036">
    <property type="component" value="Unassembled WGS sequence"/>
</dbReference>
<feature type="chain" id="PRO_5043651939" description="Bifunctional inhibitor/plant lipid transfer protein/seed storage helical domain-containing protein" evidence="2">
    <location>
        <begin position="26"/>
        <end position="148"/>
    </location>
</feature>
<dbReference type="Gene3D" id="1.10.110.10">
    <property type="entry name" value="Plant lipid-transfer and hydrophobic proteins"/>
    <property type="match status" value="1"/>
</dbReference>
<accession>A0AAV3R151</accession>
<evidence type="ECO:0000259" key="3">
    <source>
        <dbReference type="SMART" id="SM00499"/>
    </source>
</evidence>
<evidence type="ECO:0000313" key="5">
    <source>
        <dbReference type="Proteomes" id="UP001454036"/>
    </source>
</evidence>
<reference evidence="4 5" key="1">
    <citation type="submission" date="2024-01" db="EMBL/GenBank/DDBJ databases">
        <title>The complete chloroplast genome sequence of Lithospermum erythrorhizon: insights into the phylogenetic relationship among Boraginaceae species and the maternal lineages of purple gromwells.</title>
        <authorList>
            <person name="Okada T."/>
            <person name="Watanabe K."/>
        </authorList>
    </citation>
    <scope>NUCLEOTIDE SEQUENCE [LARGE SCALE GENOMIC DNA]</scope>
</reference>
<feature type="compositionally biased region" description="Pro residues" evidence="1">
    <location>
        <begin position="40"/>
        <end position="58"/>
    </location>
</feature>
<dbReference type="InterPro" id="IPR051636">
    <property type="entry name" value="Plant_LTP/defense-related"/>
</dbReference>
<dbReference type="InterPro" id="IPR027923">
    <property type="entry name" value="Hydrophob_seed_dom"/>
</dbReference>
<feature type="domain" description="Bifunctional inhibitor/plant lipid transfer protein/seed storage helical" evidence="3">
    <location>
        <begin position="63"/>
        <end position="145"/>
    </location>
</feature>
<feature type="signal peptide" evidence="2">
    <location>
        <begin position="1"/>
        <end position="25"/>
    </location>
</feature>
<gene>
    <name evidence="4" type="ORF">LIER_23514</name>
</gene>
<dbReference type="AlphaFoldDB" id="A0AAV3R151"/>
<keyword evidence="5" id="KW-1185">Reference proteome</keyword>
<evidence type="ECO:0000256" key="1">
    <source>
        <dbReference type="SAM" id="MobiDB-lite"/>
    </source>
</evidence>
<evidence type="ECO:0000256" key="2">
    <source>
        <dbReference type="SAM" id="SignalP"/>
    </source>
</evidence>
<dbReference type="PANTHER" id="PTHR31731">
    <property type="match status" value="1"/>
</dbReference>
<comment type="caution">
    <text evidence="4">The sequence shown here is derived from an EMBL/GenBank/DDBJ whole genome shotgun (WGS) entry which is preliminary data.</text>
</comment>
<dbReference type="Pfam" id="PF14547">
    <property type="entry name" value="Hydrophob_seed"/>
    <property type="match status" value="1"/>
</dbReference>
<dbReference type="InterPro" id="IPR036312">
    <property type="entry name" value="Bifun_inhib/LTP/seed_sf"/>
</dbReference>
<dbReference type="PROSITE" id="PS51257">
    <property type="entry name" value="PROKAR_LIPOPROTEIN"/>
    <property type="match status" value="1"/>
</dbReference>
<organism evidence="4 5">
    <name type="scientific">Lithospermum erythrorhizon</name>
    <name type="common">Purple gromwell</name>
    <name type="synonym">Lithospermum officinale var. erythrorhizon</name>
    <dbReference type="NCBI Taxonomy" id="34254"/>
    <lineage>
        <taxon>Eukaryota</taxon>
        <taxon>Viridiplantae</taxon>
        <taxon>Streptophyta</taxon>
        <taxon>Embryophyta</taxon>
        <taxon>Tracheophyta</taxon>
        <taxon>Spermatophyta</taxon>
        <taxon>Magnoliopsida</taxon>
        <taxon>eudicotyledons</taxon>
        <taxon>Gunneridae</taxon>
        <taxon>Pentapetalae</taxon>
        <taxon>asterids</taxon>
        <taxon>lamiids</taxon>
        <taxon>Boraginales</taxon>
        <taxon>Boraginaceae</taxon>
        <taxon>Boraginoideae</taxon>
        <taxon>Lithospermeae</taxon>
        <taxon>Lithospermum</taxon>
    </lineage>
</organism>
<name>A0AAV3R151_LITER</name>
<feature type="region of interest" description="Disordered" evidence="1">
    <location>
        <begin position="40"/>
        <end position="59"/>
    </location>
</feature>